<organism evidence="3 4">
    <name type="scientific">Streptacidiphilus cavernicola</name>
    <dbReference type="NCBI Taxonomy" id="3342716"/>
    <lineage>
        <taxon>Bacteria</taxon>
        <taxon>Bacillati</taxon>
        <taxon>Actinomycetota</taxon>
        <taxon>Actinomycetes</taxon>
        <taxon>Kitasatosporales</taxon>
        <taxon>Streptomycetaceae</taxon>
        <taxon>Streptacidiphilus</taxon>
    </lineage>
</organism>
<gene>
    <name evidence="3" type="ORF">ACEZDJ_18870</name>
</gene>
<sequence>MANDHTPVTDDEVVDAVRQAAQGKDLPAPATEQAMADAEAIIGYPLPPLLRHLHTELANGGFGPNDGIVGVRGGRTYQGDLIDLAELYEAGPDPEGRIPAGVVPIYDWGGTGWSMVDFRDPAAPMWWNEDGEAWLQNQTLAEWLVQATAGTWKPPHWSENPASRFPESGS</sequence>
<dbReference type="Proteomes" id="UP001592528">
    <property type="component" value="Unassembled WGS sequence"/>
</dbReference>
<feature type="region of interest" description="Disordered" evidence="1">
    <location>
        <begin position="151"/>
        <end position="170"/>
    </location>
</feature>
<dbReference type="Pfam" id="PF09346">
    <property type="entry name" value="SMI1_KNR4"/>
    <property type="match status" value="1"/>
</dbReference>
<evidence type="ECO:0000313" key="3">
    <source>
        <dbReference type="EMBL" id="MFC1403354.1"/>
    </source>
</evidence>
<name>A0ABV6UPL5_9ACTN</name>
<dbReference type="Gene3D" id="3.40.1580.10">
    <property type="entry name" value="SMI1/KNR4-like"/>
    <property type="match status" value="1"/>
</dbReference>
<protein>
    <submittedName>
        <fullName evidence="3">SMI1/KNR4 family protein</fullName>
    </submittedName>
</protein>
<evidence type="ECO:0000259" key="2">
    <source>
        <dbReference type="Pfam" id="PF09346"/>
    </source>
</evidence>
<comment type="caution">
    <text evidence="3">The sequence shown here is derived from an EMBL/GenBank/DDBJ whole genome shotgun (WGS) entry which is preliminary data.</text>
</comment>
<dbReference type="EMBL" id="JBHEZZ010000009">
    <property type="protein sequence ID" value="MFC1403354.1"/>
    <property type="molecule type" value="Genomic_DNA"/>
</dbReference>
<accession>A0ABV6UPL5</accession>
<dbReference type="SUPFAM" id="SSF160631">
    <property type="entry name" value="SMI1/KNR4-like"/>
    <property type="match status" value="1"/>
</dbReference>
<keyword evidence="4" id="KW-1185">Reference proteome</keyword>
<dbReference type="InterPro" id="IPR018958">
    <property type="entry name" value="Knr4/Smi1-like_dom"/>
</dbReference>
<feature type="domain" description="Knr4/Smi1-like" evidence="2">
    <location>
        <begin position="29"/>
        <end position="144"/>
    </location>
</feature>
<evidence type="ECO:0000256" key="1">
    <source>
        <dbReference type="SAM" id="MobiDB-lite"/>
    </source>
</evidence>
<reference evidence="3 4" key="1">
    <citation type="submission" date="2024-09" db="EMBL/GenBank/DDBJ databases">
        <authorList>
            <person name="Lee S.D."/>
        </authorList>
    </citation>
    <scope>NUCLEOTIDE SEQUENCE [LARGE SCALE GENOMIC DNA]</scope>
    <source>
        <strain evidence="3 4">N1-5</strain>
    </source>
</reference>
<dbReference type="InterPro" id="IPR037883">
    <property type="entry name" value="Knr4/Smi1-like_sf"/>
</dbReference>
<evidence type="ECO:0000313" key="4">
    <source>
        <dbReference type="Proteomes" id="UP001592528"/>
    </source>
</evidence>
<dbReference type="RefSeq" id="WP_157623747.1">
    <property type="nucleotide sequence ID" value="NZ_JBHEZZ010000009.1"/>
</dbReference>
<proteinExistence type="predicted"/>